<evidence type="ECO:0000313" key="3">
    <source>
        <dbReference type="Proteomes" id="UP000198757"/>
    </source>
</evidence>
<dbReference type="PANTHER" id="PTHR43685">
    <property type="entry name" value="GLYCOSYLTRANSFERASE"/>
    <property type="match status" value="1"/>
</dbReference>
<feature type="domain" description="Glycosyltransferase 2-like" evidence="1">
    <location>
        <begin position="8"/>
        <end position="128"/>
    </location>
</feature>
<keyword evidence="2" id="KW-0808">Transferase</keyword>
<name>A0A1G6NQ80_NIADE</name>
<protein>
    <submittedName>
        <fullName evidence="2">Glycosyl transferase family 2</fullName>
    </submittedName>
</protein>
<sequence length="341" mass="39142">MRNAVKVSVVITVYNLEKYIEEAIRSALCQTYPAYEVIIVDDCSTDNSAFCINKFKDVITYIKMAENSGVLMATLEGIKRSTGDIVAFLDGDDIWMPTKLEETVRVFQENEKVILVTHNYDIIDGEGYLIEKSDLTKKNIALITKDQPDIELLSARVKNSILGYRGMWLGSAYCIRRTAFNQIEFDVFMDSFDIPNFRRMCYQDHLIAQYTILTNHSQAQVFLIDKRLFKYRLYGANSSGVSNTVESALSTIKRGSANVLATSTLVSRFDVSDDIKRRQRYMQLEYEYLKALYSKKYLVAIKLFRKLMRSTWTKDQKGKEIKRLSAVLLLGPSKFLALKSK</sequence>
<dbReference type="EMBL" id="FMZO01000003">
    <property type="protein sequence ID" value="SDC70130.1"/>
    <property type="molecule type" value="Genomic_DNA"/>
</dbReference>
<gene>
    <name evidence="2" type="ORF">SAMN04487894_103361</name>
</gene>
<dbReference type="SUPFAM" id="SSF53448">
    <property type="entry name" value="Nucleotide-diphospho-sugar transferases"/>
    <property type="match status" value="1"/>
</dbReference>
<dbReference type="Pfam" id="PF00535">
    <property type="entry name" value="Glycos_transf_2"/>
    <property type="match status" value="1"/>
</dbReference>
<accession>A0A1G6NQ80</accession>
<keyword evidence="3" id="KW-1185">Reference proteome</keyword>
<dbReference type="InterPro" id="IPR001173">
    <property type="entry name" value="Glyco_trans_2-like"/>
</dbReference>
<dbReference type="AlphaFoldDB" id="A0A1G6NQ80"/>
<dbReference type="InterPro" id="IPR029044">
    <property type="entry name" value="Nucleotide-diphossugar_trans"/>
</dbReference>
<evidence type="ECO:0000259" key="1">
    <source>
        <dbReference type="Pfam" id="PF00535"/>
    </source>
</evidence>
<proteinExistence type="predicted"/>
<dbReference type="Proteomes" id="UP000198757">
    <property type="component" value="Unassembled WGS sequence"/>
</dbReference>
<dbReference type="PANTHER" id="PTHR43685:SF11">
    <property type="entry name" value="GLYCOSYLTRANSFERASE TAGX-RELATED"/>
    <property type="match status" value="1"/>
</dbReference>
<organism evidence="2 3">
    <name type="scientific">Niabella drilacis (strain DSM 25811 / CCM 8410 / CCUG 62505 / LMG 26954 / E90)</name>
    <dbReference type="NCBI Taxonomy" id="1285928"/>
    <lineage>
        <taxon>Bacteria</taxon>
        <taxon>Pseudomonadati</taxon>
        <taxon>Bacteroidota</taxon>
        <taxon>Chitinophagia</taxon>
        <taxon>Chitinophagales</taxon>
        <taxon>Chitinophagaceae</taxon>
        <taxon>Niabella</taxon>
    </lineage>
</organism>
<dbReference type="InterPro" id="IPR050834">
    <property type="entry name" value="Glycosyltransf_2"/>
</dbReference>
<dbReference type="GO" id="GO:0016740">
    <property type="term" value="F:transferase activity"/>
    <property type="evidence" value="ECO:0007669"/>
    <property type="project" value="UniProtKB-KW"/>
</dbReference>
<reference evidence="3" key="1">
    <citation type="submission" date="2016-10" db="EMBL/GenBank/DDBJ databases">
        <authorList>
            <person name="Varghese N."/>
            <person name="Submissions S."/>
        </authorList>
    </citation>
    <scope>NUCLEOTIDE SEQUENCE [LARGE SCALE GENOMIC DNA]</scope>
    <source>
        <strain evidence="3">DSM 25811 / CCM 8410 / LMG 26954 / E90</strain>
    </source>
</reference>
<dbReference type="Gene3D" id="3.90.550.10">
    <property type="entry name" value="Spore Coat Polysaccharide Biosynthesis Protein SpsA, Chain A"/>
    <property type="match status" value="1"/>
</dbReference>
<dbReference type="STRING" id="1285928.SAMN04487894_103361"/>
<evidence type="ECO:0000313" key="2">
    <source>
        <dbReference type="EMBL" id="SDC70130.1"/>
    </source>
</evidence>
<dbReference type="OrthoDB" id="9802649at2"/>